<evidence type="ECO:0000256" key="2">
    <source>
        <dbReference type="ARBA" id="ARBA00022559"/>
    </source>
</evidence>
<protein>
    <recommendedName>
        <fullName evidence="6">Glutathione peroxidase</fullName>
    </recommendedName>
</protein>
<dbReference type="Pfam" id="PF00255">
    <property type="entry name" value="GSHPx"/>
    <property type="match status" value="1"/>
</dbReference>
<sequence length="130" mass="15112">MHAGYAERGLRILAFPSNQFGNQEPGNETQIKQFVQSYDVHFDMFSKIEVNATRHSTSLRDFTVLVWVSLSEDLRAFSFLLEAEWKQQPRERSGCRRPGKGAHYPGPQHLMMGKRLWELATGWTPLKWVF</sequence>
<dbReference type="Proteomes" id="UP001476798">
    <property type="component" value="Unassembled WGS sequence"/>
</dbReference>
<proteinExistence type="inferred from homology"/>
<dbReference type="PROSITE" id="PS51355">
    <property type="entry name" value="GLUTATHIONE_PEROXID_3"/>
    <property type="match status" value="1"/>
</dbReference>
<dbReference type="Gene3D" id="3.40.30.10">
    <property type="entry name" value="Glutaredoxin"/>
    <property type="match status" value="1"/>
</dbReference>
<evidence type="ECO:0000256" key="3">
    <source>
        <dbReference type="ARBA" id="ARBA00023002"/>
    </source>
</evidence>
<dbReference type="InterPro" id="IPR036249">
    <property type="entry name" value="Thioredoxin-like_sf"/>
</dbReference>
<dbReference type="InterPro" id="IPR029760">
    <property type="entry name" value="GPX_CS"/>
</dbReference>
<dbReference type="SUPFAM" id="SSF52833">
    <property type="entry name" value="Thioredoxin-like"/>
    <property type="match status" value="1"/>
</dbReference>
<keyword evidence="3" id="KW-0560">Oxidoreductase</keyword>
<reference evidence="4 5" key="1">
    <citation type="submission" date="2021-06" db="EMBL/GenBank/DDBJ databases">
        <authorList>
            <person name="Palmer J.M."/>
        </authorList>
    </citation>
    <scope>NUCLEOTIDE SEQUENCE [LARGE SCALE GENOMIC DNA]</scope>
    <source>
        <strain evidence="4 5">GA_2019</strain>
        <tissue evidence="4">Muscle</tissue>
    </source>
</reference>
<evidence type="ECO:0000313" key="5">
    <source>
        <dbReference type="Proteomes" id="UP001476798"/>
    </source>
</evidence>
<evidence type="ECO:0000256" key="1">
    <source>
        <dbReference type="ARBA" id="ARBA00006926"/>
    </source>
</evidence>
<comment type="similarity">
    <text evidence="1">Belongs to the glutathione peroxidase family.</text>
</comment>
<dbReference type="PANTHER" id="PTHR11592">
    <property type="entry name" value="GLUTATHIONE PEROXIDASE"/>
    <property type="match status" value="1"/>
</dbReference>
<accession>A0ABV0PBW9</accession>
<dbReference type="EMBL" id="JAHRIO010070282">
    <property type="protein sequence ID" value="MEQ2180955.1"/>
    <property type="molecule type" value="Genomic_DNA"/>
</dbReference>
<organism evidence="4 5">
    <name type="scientific">Goodea atripinnis</name>
    <dbReference type="NCBI Taxonomy" id="208336"/>
    <lineage>
        <taxon>Eukaryota</taxon>
        <taxon>Metazoa</taxon>
        <taxon>Chordata</taxon>
        <taxon>Craniata</taxon>
        <taxon>Vertebrata</taxon>
        <taxon>Euteleostomi</taxon>
        <taxon>Actinopterygii</taxon>
        <taxon>Neopterygii</taxon>
        <taxon>Teleostei</taxon>
        <taxon>Neoteleostei</taxon>
        <taxon>Acanthomorphata</taxon>
        <taxon>Ovalentaria</taxon>
        <taxon>Atherinomorphae</taxon>
        <taxon>Cyprinodontiformes</taxon>
        <taxon>Goodeidae</taxon>
        <taxon>Goodea</taxon>
    </lineage>
</organism>
<comment type="caution">
    <text evidence="4">The sequence shown here is derived from an EMBL/GenBank/DDBJ whole genome shotgun (WGS) entry which is preliminary data.</text>
</comment>
<keyword evidence="5" id="KW-1185">Reference proteome</keyword>
<gene>
    <name evidence="4" type="ORF">GOODEAATRI_006582</name>
</gene>
<dbReference type="PROSITE" id="PS00763">
    <property type="entry name" value="GLUTATHIONE_PEROXID_2"/>
    <property type="match status" value="1"/>
</dbReference>
<name>A0ABV0PBW9_9TELE</name>
<evidence type="ECO:0008006" key="6">
    <source>
        <dbReference type="Google" id="ProtNLM"/>
    </source>
</evidence>
<evidence type="ECO:0000313" key="4">
    <source>
        <dbReference type="EMBL" id="MEQ2180955.1"/>
    </source>
</evidence>
<keyword evidence="2" id="KW-0575">Peroxidase</keyword>
<dbReference type="PANTHER" id="PTHR11592:SF130">
    <property type="entry name" value="GLUTATHIONE PEROXIDASE"/>
    <property type="match status" value="1"/>
</dbReference>
<dbReference type="InterPro" id="IPR000889">
    <property type="entry name" value="Glutathione_peroxidase"/>
</dbReference>